<reference evidence="1" key="1">
    <citation type="submission" date="2021-08" db="EMBL/GenBank/DDBJ databases">
        <title>The first chromosome-level gecko genome reveals the dynamic sex chromosomes of Neotropical dwarf geckos (Sphaerodactylidae: Sphaerodactylus).</title>
        <authorList>
            <person name="Pinto B.J."/>
            <person name="Keating S.E."/>
            <person name="Gamble T."/>
        </authorList>
    </citation>
    <scope>NUCLEOTIDE SEQUENCE</scope>
    <source>
        <strain evidence="1">TG3544</strain>
    </source>
</reference>
<dbReference type="Proteomes" id="UP000827872">
    <property type="component" value="Linkage Group LG01"/>
</dbReference>
<evidence type="ECO:0000313" key="1">
    <source>
        <dbReference type="EMBL" id="KAH8015752.1"/>
    </source>
</evidence>
<sequence length="129" mass="14280">MYRLRCEVPGAGISSLNSIATDCAVVKKQRLRKVVGQDKYQINNKYDKRYTPRPVDEIIFRAKAKVGKKIAYNVISQNCEHFVTKLRYGIPVSDQVNDGIDLAETVMTVITGAAVGIMGIAALVLGRKH</sequence>
<keyword evidence="2" id="KW-1185">Reference proteome</keyword>
<dbReference type="EMBL" id="CM037614">
    <property type="protein sequence ID" value="KAH8015752.1"/>
    <property type="molecule type" value="Genomic_DNA"/>
</dbReference>
<proteinExistence type="predicted"/>
<accession>A0ACB8G8D0</accession>
<evidence type="ECO:0000313" key="2">
    <source>
        <dbReference type="Proteomes" id="UP000827872"/>
    </source>
</evidence>
<organism evidence="1 2">
    <name type="scientific">Sphaerodactylus townsendi</name>
    <dbReference type="NCBI Taxonomy" id="933632"/>
    <lineage>
        <taxon>Eukaryota</taxon>
        <taxon>Metazoa</taxon>
        <taxon>Chordata</taxon>
        <taxon>Craniata</taxon>
        <taxon>Vertebrata</taxon>
        <taxon>Euteleostomi</taxon>
        <taxon>Lepidosauria</taxon>
        <taxon>Squamata</taxon>
        <taxon>Bifurcata</taxon>
        <taxon>Gekkota</taxon>
        <taxon>Sphaerodactylidae</taxon>
        <taxon>Sphaerodactylus</taxon>
    </lineage>
</organism>
<protein>
    <submittedName>
        <fullName evidence="1">Uncharacterized protein</fullName>
    </submittedName>
</protein>
<name>A0ACB8G8D0_9SAUR</name>
<gene>
    <name evidence="1" type="ORF">K3G42_008138</name>
</gene>
<comment type="caution">
    <text evidence="1">The sequence shown here is derived from an EMBL/GenBank/DDBJ whole genome shotgun (WGS) entry which is preliminary data.</text>
</comment>